<accession>H6RKV5</accession>
<evidence type="ECO:0000313" key="1">
    <source>
        <dbReference type="EMBL" id="CCG04922.1"/>
    </source>
</evidence>
<dbReference type="HOGENOM" id="CLU_2407410_0_0_11"/>
<evidence type="ECO:0000313" key="2">
    <source>
        <dbReference type="Proteomes" id="UP000007517"/>
    </source>
</evidence>
<proteinExistence type="predicted"/>
<evidence type="ECO:0008006" key="3">
    <source>
        <dbReference type="Google" id="ProtNLM"/>
    </source>
</evidence>
<dbReference type="AlphaFoldDB" id="H6RKV5"/>
<dbReference type="Proteomes" id="UP000007517">
    <property type="component" value="Chromosome"/>
</dbReference>
<dbReference type="EMBL" id="FO117623">
    <property type="protein sequence ID" value="CCG04922.1"/>
    <property type="molecule type" value="Genomic_DNA"/>
</dbReference>
<dbReference type="eggNOG" id="ENOG50339R4">
    <property type="taxonomic scope" value="Bacteria"/>
</dbReference>
<dbReference type="OrthoDB" id="4962032at2"/>
<protein>
    <recommendedName>
        <fullName evidence="3">Transposase</fullName>
    </recommendedName>
</protein>
<keyword evidence="2" id="KW-1185">Reference proteome</keyword>
<reference evidence="2" key="2">
    <citation type="submission" date="2012-02" db="EMBL/GenBank/DDBJ databases">
        <title>Complete genome sequence of Blastococcus saxobsidens strain DD2.</title>
        <authorList>
            <person name="Genoscope."/>
        </authorList>
    </citation>
    <scope>NUCLEOTIDE SEQUENCE [LARGE SCALE GENOMIC DNA]</scope>
    <source>
        <strain evidence="2">DD2</strain>
    </source>
</reference>
<reference evidence="1 2" key="1">
    <citation type="journal article" date="2012" name="J. Bacteriol.">
        <title>Genome Sequence of Blastococcus saxobsidens DD2, a Stone-Inhabiting Bacterium.</title>
        <authorList>
            <person name="Chouaia B."/>
            <person name="Crotti E."/>
            <person name="Brusetti L."/>
            <person name="Daffonchio D."/>
            <person name="Essoussi I."/>
            <person name="Nouioui I."/>
            <person name="Sbissi I."/>
            <person name="Ghodhbane-Gtari F."/>
            <person name="Gtari M."/>
            <person name="Vacherie B."/>
            <person name="Barbe V."/>
            <person name="Medigue C."/>
            <person name="Gury J."/>
            <person name="Pujic P."/>
            <person name="Normand P."/>
        </authorList>
    </citation>
    <scope>NUCLEOTIDE SEQUENCE [LARGE SCALE GENOMIC DNA]</scope>
    <source>
        <strain evidence="1 2">DD2</strain>
    </source>
</reference>
<name>H6RKV5_BLASD</name>
<gene>
    <name evidence="1" type="ordered locus">BLASA_4094</name>
</gene>
<dbReference type="KEGG" id="bsd:BLASA_4094"/>
<sequence>MVGVEVQVLSGSTSEAPSAAGWAASTCTRCPCLPQEPGYDKRLRRLSATVIWLIHQLAVDTSIRTGDVWMVDSTPIECGRSRESVLRSELAG</sequence>
<organism evidence="1 2">
    <name type="scientific">Blastococcus saxobsidens (strain DD2)</name>
    <dbReference type="NCBI Taxonomy" id="1146883"/>
    <lineage>
        <taxon>Bacteria</taxon>
        <taxon>Bacillati</taxon>
        <taxon>Actinomycetota</taxon>
        <taxon>Actinomycetes</taxon>
        <taxon>Geodermatophilales</taxon>
        <taxon>Geodermatophilaceae</taxon>
        <taxon>Blastococcus</taxon>
    </lineage>
</organism>